<dbReference type="HOGENOM" id="CLU_647684_0_0_1"/>
<gene>
    <name evidence="2" type="ORF">CGI_10013044</name>
</gene>
<accession>K1QX83</accession>
<organism evidence="2">
    <name type="scientific">Magallana gigas</name>
    <name type="common">Pacific oyster</name>
    <name type="synonym">Crassostrea gigas</name>
    <dbReference type="NCBI Taxonomy" id="29159"/>
    <lineage>
        <taxon>Eukaryota</taxon>
        <taxon>Metazoa</taxon>
        <taxon>Spiralia</taxon>
        <taxon>Lophotrochozoa</taxon>
        <taxon>Mollusca</taxon>
        <taxon>Bivalvia</taxon>
        <taxon>Autobranchia</taxon>
        <taxon>Pteriomorphia</taxon>
        <taxon>Ostreida</taxon>
        <taxon>Ostreoidea</taxon>
        <taxon>Ostreidae</taxon>
        <taxon>Magallana</taxon>
    </lineage>
</organism>
<evidence type="ECO:0000313" key="2">
    <source>
        <dbReference type="EMBL" id="EKC26136.1"/>
    </source>
</evidence>
<feature type="compositionally biased region" description="Polar residues" evidence="1">
    <location>
        <begin position="275"/>
        <end position="302"/>
    </location>
</feature>
<dbReference type="AlphaFoldDB" id="K1QX83"/>
<name>K1QX83_MAGGI</name>
<sequence>MATADIQESDAGYSSKTIFRVKELFSRHHDYPEMPVPFSVGLVSMDTSGASNDLKTEETNIDISPQKFTLSGNVHSVEDIRYVIPSVLDNAMYIVISVYNNLEGTPKTLFYTIKTLDGYQAVSITNLIRKSVYDKFISVTLCGSDLAARAVNFNRPLFSDDVYCSVTSDEDYKTYYVRIDKECMCFFTDQFQRSPILTLLFWKEIDDFVVERVCMTNDTKEIKLECTGAKVLDQRNVDEIRSVIANNSSRPKLVFHDYQALLGHLSGSRDEPLSETRSGPYSVQTRPRTEHQQWGPSTFEGPSTSGFFQDKDEFEEIIDSLRTAETQCSQMGPEMSETTSLNWIVAESDIQQIQEAGLFPESVLQSAAYIQRNEIPYICDILRENDEVQLLTTSDNTALYKTPFDKSMLAKARTAARHTEAAIT</sequence>
<reference evidence="2" key="1">
    <citation type="journal article" date="2012" name="Nature">
        <title>The oyster genome reveals stress adaptation and complexity of shell formation.</title>
        <authorList>
            <person name="Zhang G."/>
            <person name="Fang X."/>
            <person name="Guo X."/>
            <person name="Li L."/>
            <person name="Luo R."/>
            <person name="Xu F."/>
            <person name="Yang P."/>
            <person name="Zhang L."/>
            <person name="Wang X."/>
            <person name="Qi H."/>
            <person name="Xiong Z."/>
            <person name="Que H."/>
            <person name="Xie Y."/>
            <person name="Holland P.W."/>
            <person name="Paps J."/>
            <person name="Zhu Y."/>
            <person name="Wu F."/>
            <person name="Chen Y."/>
            <person name="Wang J."/>
            <person name="Peng C."/>
            <person name="Meng J."/>
            <person name="Yang L."/>
            <person name="Liu J."/>
            <person name="Wen B."/>
            <person name="Zhang N."/>
            <person name="Huang Z."/>
            <person name="Zhu Q."/>
            <person name="Feng Y."/>
            <person name="Mount A."/>
            <person name="Hedgecock D."/>
            <person name="Xu Z."/>
            <person name="Liu Y."/>
            <person name="Domazet-Loso T."/>
            <person name="Du Y."/>
            <person name="Sun X."/>
            <person name="Zhang S."/>
            <person name="Liu B."/>
            <person name="Cheng P."/>
            <person name="Jiang X."/>
            <person name="Li J."/>
            <person name="Fan D."/>
            <person name="Wang W."/>
            <person name="Fu W."/>
            <person name="Wang T."/>
            <person name="Wang B."/>
            <person name="Zhang J."/>
            <person name="Peng Z."/>
            <person name="Li Y."/>
            <person name="Li N."/>
            <person name="Wang J."/>
            <person name="Chen M."/>
            <person name="He Y."/>
            <person name="Tan F."/>
            <person name="Song X."/>
            <person name="Zheng Q."/>
            <person name="Huang R."/>
            <person name="Yang H."/>
            <person name="Du X."/>
            <person name="Chen L."/>
            <person name="Yang M."/>
            <person name="Gaffney P.M."/>
            <person name="Wang S."/>
            <person name="Luo L."/>
            <person name="She Z."/>
            <person name="Ming Y."/>
            <person name="Huang W."/>
            <person name="Zhang S."/>
            <person name="Huang B."/>
            <person name="Zhang Y."/>
            <person name="Qu T."/>
            <person name="Ni P."/>
            <person name="Miao G."/>
            <person name="Wang J."/>
            <person name="Wang Q."/>
            <person name="Steinberg C.E."/>
            <person name="Wang H."/>
            <person name="Li N."/>
            <person name="Qian L."/>
            <person name="Zhang G."/>
            <person name="Li Y."/>
            <person name="Yang H."/>
            <person name="Liu X."/>
            <person name="Wang J."/>
            <person name="Yin Y."/>
            <person name="Wang J."/>
        </authorList>
    </citation>
    <scope>NUCLEOTIDE SEQUENCE [LARGE SCALE GENOMIC DNA]</scope>
    <source>
        <strain evidence="2">05x7-T-G4-1.051#20</strain>
    </source>
</reference>
<protein>
    <submittedName>
        <fullName evidence="2">Uncharacterized protein</fullName>
    </submittedName>
</protein>
<evidence type="ECO:0000256" key="1">
    <source>
        <dbReference type="SAM" id="MobiDB-lite"/>
    </source>
</evidence>
<feature type="region of interest" description="Disordered" evidence="1">
    <location>
        <begin position="266"/>
        <end position="302"/>
    </location>
</feature>
<dbReference type="EMBL" id="JH815782">
    <property type="protein sequence ID" value="EKC26136.1"/>
    <property type="molecule type" value="Genomic_DNA"/>
</dbReference>
<proteinExistence type="predicted"/>
<dbReference type="InParanoid" id="K1QX83"/>